<evidence type="ECO:0000313" key="2">
    <source>
        <dbReference type="EMBL" id="ABI48906.1"/>
    </source>
</evidence>
<organism evidence="2">
    <name type="scientific">Saccharomyces cariocanus</name>
    <dbReference type="NCBI Taxonomy" id="114526"/>
    <lineage>
        <taxon>Eukaryota</taxon>
        <taxon>Fungi</taxon>
        <taxon>Dikarya</taxon>
        <taxon>Ascomycota</taxon>
        <taxon>Saccharomycotina</taxon>
        <taxon>Saccharomycetes</taxon>
        <taxon>Saccharomycetales</taxon>
        <taxon>Saccharomycetaceae</taxon>
        <taxon>Saccharomyces</taxon>
    </lineage>
</organism>
<dbReference type="EMBL" id="DQ889954">
    <property type="protein sequence ID" value="ABI48906.1"/>
    <property type="molecule type" value="Genomic_DNA"/>
</dbReference>
<proteinExistence type="predicted"/>
<dbReference type="AlphaFoldDB" id="A0SQ67"/>
<sequence>MDSEFIGRQLNDSEWFVERIKGEGNCLVSFLPMSSSNTDLMTVLVSLKHLVPNVFKLTQTQLTQQCQSQGFTDSMSLNRIKLKLMDILQSPQEINQVELVDSNLNFSFDVSAEITVSINSVPSDVTKDTRFTILQSLCMLLLKLINISSQYQYIQRDILNEKQKCLDFLLRSLGDLDGGSKIIDQWAPENSKNCESLRPSTDDHIMKTLMHKGKFQHLELTADSLKALLSSKQNFQAVSGLEEFAESNKKECAEILAVNDLSNDDFELQVGPTDEAQRNIFYEISPKADSKTTPIESGANSQRYLQDIVELESTSPERTKSTSSSVQEYPRKKRKFGKVKIRN</sequence>
<accession>A0SQ67</accession>
<feature type="compositionally biased region" description="Basic residues" evidence="1">
    <location>
        <begin position="331"/>
        <end position="343"/>
    </location>
</feature>
<protein>
    <submittedName>
        <fullName evidence="2">NEJ1</fullName>
    </submittedName>
</protein>
<feature type="region of interest" description="Disordered" evidence="1">
    <location>
        <begin position="311"/>
        <end position="343"/>
    </location>
</feature>
<evidence type="ECO:0000256" key="1">
    <source>
        <dbReference type="SAM" id="MobiDB-lite"/>
    </source>
</evidence>
<reference evidence="2" key="1">
    <citation type="journal article" date="2006" name="Proc. Natl. Acad. Sci. U.S.A.">
        <title>Positive selection of yeast nonhomologous end-joining genes and a retrotransposon conflict hypothesis.</title>
        <authorList>
            <person name="Sawyer S.L."/>
            <person name="Malik H.S."/>
        </authorList>
    </citation>
    <scope>NUCLEOTIDE SEQUENCE</scope>
    <source>
        <strain evidence="2">50791</strain>
    </source>
</reference>
<name>A0SQ67_9SACH</name>
<gene>
    <name evidence="2" type="primary">NEJ1</name>
</gene>